<name>M7TJK5_BOTF1</name>
<accession>M7TJK5</accession>
<feature type="domain" description="Prion-inhibition and propagation HeLo" evidence="1">
    <location>
        <begin position="10"/>
        <end position="209"/>
    </location>
</feature>
<evidence type="ECO:0000259" key="1">
    <source>
        <dbReference type="Pfam" id="PF14479"/>
    </source>
</evidence>
<evidence type="ECO:0000313" key="2">
    <source>
        <dbReference type="EMBL" id="EMR81565.1"/>
    </source>
</evidence>
<dbReference type="EMBL" id="KB708071">
    <property type="protein sequence ID" value="EMR81565.1"/>
    <property type="molecule type" value="Genomic_DNA"/>
</dbReference>
<dbReference type="HOGENOM" id="CLU_943329_0_0_1"/>
<dbReference type="Proteomes" id="UP000012045">
    <property type="component" value="Unassembled WGS sequence"/>
</dbReference>
<dbReference type="Pfam" id="PF14479">
    <property type="entry name" value="HeLo"/>
    <property type="match status" value="1"/>
</dbReference>
<gene>
    <name evidence="2" type="ORF">BcDW1_9819</name>
</gene>
<evidence type="ECO:0000313" key="3">
    <source>
        <dbReference type="Proteomes" id="UP000012045"/>
    </source>
</evidence>
<dbReference type="Gene3D" id="1.20.120.1020">
    <property type="entry name" value="Prion-inhibition and propagation, HeLo domain"/>
    <property type="match status" value="1"/>
</dbReference>
<reference evidence="3" key="1">
    <citation type="journal article" date="2013" name="Genome Announc.">
        <title>Draft genome sequence of Botrytis cinerea BcDW1, inoculum for noble rot of grape berries.</title>
        <authorList>
            <person name="Blanco-Ulate B."/>
            <person name="Allen G."/>
            <person name="Powell A.L."/>
            <person name="Cantu D."/>
        </authorList>
    </citation>
    <scope>NUCLEOTIDE SEQUENCE [LARGE SCALE GENOMIC DNA]</scope>
    <source>
        <strain evidence="3">BcDW1</strain>
    </source>
</reference>
<dbReference type="InterPro" id="IPR029498">
    <property type="entry name" value="HeLo_dom"/>
</dbReference>
<protein>
    <submittedName>
        <fullName evidence="2">Putative heterokaryon incompatibility protein</fullName>
    </submittedName>
</protein>
<dbReference type="InterPro" id="IPR038305">
    <property type="entry name" value="HeLo_sf"/>
</dbReference>
<dbReference type="STRING" id="1290391.M7TJK5"/>
<dbReference type="OrthoDB" id="20872at2759"/>
<sequence length="304" mass="34221">MSGAAEGLDGLALSAISVAALFTTSIECFDILIAGKNFSEDFEQLLALFSLELAQFELCRDSVGSIPEPNTGRRLKYDKNIDRPDIRPGVERILNNMKSLLEEGSKINKKYCETSPSSQLTSQSMQIFKTSFERFKFRIRKHQKDTSAWKVTPWAVHDARKFESLIERLKRYFDGLESITVSLGLLKDQHSILRQEIDSISDVKSLRLLRDAISSHKGSATLDVSDTTRSRVVRIEENEYITRNIARFLSAHSSSLSFKNALSKPSQVIDSLISSAPQPPGAWLPLIKKFYFNVFLEATHITLA</sequence>
<organism evidence="2 3">
    <name type="scientific">Botryotinia fuckeliana (strain BcDW1)</name>
    <name type="common">Noble rot fungus</name>
    <name type="synonym">Botrytis cinerea</name>
    <dbReference type="NCBI Taxonomy" id="1290391"/>
    <lineage>
        <taxon>Eukaryota</taxon>
        <taxon>Fungi</taxon>
        <taxon>Dikarya</taxon>
        <taxon>Ascomycota</taxon>
        <taxon>Pezizomycotina</taxon>
        <taxon>Leotiomycetes</taxon>
        <taxon>Helotiales</taxon>
        <taxon>Sclerotiniaceae</taxon>
        <taxon>Botrytis</taxon>
    </lineage>
</organism>
<proteinExistence type="predicted"/>
<dbReference type="AlphaFoldDB" id="M7TJK5"/>